<evidence type="ECO:0000313" key="2">
    <source>
        <dbReference type="EMBL" id="ROR49276.1"/>
    </source>
</evidence>
<dbReference type="AlphaFoldDB" id="A0AAX1WX91"/>
<dbReference type="Pfam" id="PF03401">
    <property type="entry name" value="TctC"/>
    <property type="match status" value="1"/>
</dbReference>
<dbReference type="Gene3D" id="3.40.190.10">
    <property type="entry name" value="Periplasmic binding protein-like II"/>
    <property type="match status" value="1"/>
</dbReference>
<dbReference type="InterPro" id="IPR042100">
    <property type="entry name" value="Bug_dom1"/>
</dbReference>
<accession>A0AAX1WX91</accession>
<dbReference type="PANTHER" id="PTHR42928:SF5">
    <property type="entry name" value="BLR1237 PROTEIN"/>
    <property type="match status" value="1"/>
</dbReference>
<dbReference type="InterPro" id="IPR005064">
    <property type="entry name" value="BUG"/>
</dbReference>
<gene>
    <name evidence="2" type="ORF">EDC60_1270</name>
</gene>
<keyword evidence="3" id="KW-1185">Reference proteome</keyword>
<sequence>MQRRDILTLAAAGAIPGLASAQASSSTLRLVVPFPQGGATDITARVLAAPLSRILGMPVKVDNLPGAGGATGMQAVAKAAADGMTLGVATLSTHGVNPAVYKKLPYDAIKDFAAVTEIVKAPGVLVVHPSVPAQNFEQFIKLLKSQPGKITYATPGAGTIGHMWAELLQSTTGTSMKHVPFRGAAPAVADLLEGKVQVYCDQVASSLPHIQAGKLRALAVSWNQRLAVLPKVPTYAELSLFTNNDPSWFGLVAPAGTPAVVVRARRNAVAQALEEPAVRKALADHGLFPSGSLPAEFGAQIQKEVDKMRRVSRFAQISLDAG</sequence>
<dbReference type="EMBL" id="RJVL01000002">
    <property type="protein sequence ID" value="ROR49276.1"/>
    <property type="molecule type" value="Genomic_DNA"/>
</dbReference>
<dbReference type="Gene3D" id="3.40.190.150">
    <property type="entry name" value="Bordetella uptake gene, domain 1"/>
    <property type="match status" value="1"/>
</dbReference>
<keyword evidence="2" id="KW-0675">Receptor</keyword>
<dbReference type="Proteomes" id="UP000271868">
    <property type="component" value="Unassembled WGS sequence"/>
</dbReference>
<organism evidence="2 3">
    <name type="scientific">Diaphorobacter nitroreducens</name>
    <dbReference type="NCBI Taxonomy" id="164759"/>
    <lineage>
        <taxon>Bacteria</taxon>
        <taxon>Pseudomonadati</taxon>
        <taxon>Pseudomonadota</taxon>
        <taxon>Betaproteobacteria</taxon>
        <taxon>Burkholderiales</taxon>
        <taxon>Comamonadaceae</taxon>
        <taxon>Diaphorobacter</taxon>
    </lineage>
</organism>
<dbReference type="PIRSF" id="PIRSF017082">
    <property type="entry name" value="YflP"/>
    <property type="match status" value="1"/>
</dbReference>
<dbReference type="CDD" id="cd13577">
    <property type="entry name" value="PBP2_BugE_Glu"/>
    <property type="match status" value="1"/>
</dbReference>
<comment type="caution">
    <text evidence="2">The sequence shown here is derived from an EMBL/GenBank/DDBJ whole genome shotgun (WGS) entry which is preliminary data.</text>
</comment>
<name>A0AAX1WX91_9BURK</name>
<evidence type="ECO:0000313" key="3">
    <source>
        <dbReference type="Proteomes" id="UP000271868"/>
    </source>
</evidence>
<evidence type="ECO:0000256" key="1">
    <source>
        <dbReference type="ARBA" id="ARBA00006987"/>
    </source>
</evidence>
<dbReference type="SUPFAM" id="SSF53850">
    <property type="entry name" value="Periplasmic binding protein-like II"/>
    <property type="match status" value="1"/>
</dbReference>
<dbReference type="PANTHER" id="PTHR42928">
    <property type="entry name" value="TRICARBOXYLATE-BINDING PROTEIN"/>
    <property type="match status" value="1"/>
</dbReference>
<comment type="similarity">
    <text evidence="1">Belongs to the UPF0065 (bug) family.</text>
</comment>
<proteinExistence type="inferred from homology"/>
<dbReference type="RefSeq" id="WP_123675520.1">
    <property type="nucleotide sequence ID" value="NZ_DAMAHR010000002.1"/>
</dbReference>
<reference evidence="2 3" key="1">
    <citation type="submission" date="2018-11" db="EMBL/GenBank/DDBJ databases">
        <title>Genomic Encyclopedia of Type Strains, Phase IV (KMG-IV): sequencing the most valuable type-strain genomes for metagenomic binning, comparative biology and taxonomic classification.</title>
        <authorList>
            <person name="Goeker M."/>
        </authorList>
    </citation>
    <scope>NUCLEOTIDE SEQUENCE [LARGE SCALE GENOMIC DNA]</scope>
    <source>
        <strain evidence="2 3">DSM 15985</strain>
    </source>
</reference>
<protein>
    <submittedName>
        <fullName evidence="2">Tripartite-type tricarboxylate transporter receptor subunit TctC</fullName>
    </submittedName>
</protein>